<dbReference type="Pfam" id="PF07653">
    <property type="entry name" value="SH3_2"/>
    <property type="match status" value="1"/>
</dbReference>
<keyword evidence="4" id="KW-1185">Reference proteome</keyword>
<dbReference type="AlphaFoldDB" id="A0A1I3JRF2"/>
<dbReference type="InterPro" id="IPR001452">
    <property type="entry name" value="SH3_domain"/>
</dbReference>
<protein>
    <recommendedName>
        <fullName evidence="2">SH3 domain-containing protein</fullName>
    </recommendedName>
</protein>
<reference evidence="4" key="1">
    <citation type="submission" date="2016-10" db="EMBL/GenBank/DDBJ databases">
        <authorList>
            <person name="Varghese N."/>
            <person name="Submissions S."/>
        </authorList>
    </citation>
    <scope>NUCLEOTIDE SEQUENCE [LARGE SCALE GENOMIC DNA]</scope>
    <source>
        <strain evidence="4">LMG 22563</strain>
    </source>
</reference>
<dbReference type="PIRSF" id="PIRSF034961">
    <property type="entry name" value="UCP034961_SH3_2"/>
    <property type="match status" value="1"/>
</dbReference>
<feature type="domain" description="SH3" evidence="2">
    <location>
        <begin position="6"/>
        <end position="63"/>
    </location>
</feature>
<accession>A0A1I3JRF2</accession>
<dbReference type="InterPro" id="IPR036028">
    <property type="entry name" value="SH3-like_dom_sf"/>
</dbReference>
<evidence type="ECO:0000256" key="1">
    <source>
        <dbReference type="ARBA" id="ARBA00022443"/>
    </source>
</evidence>
<evidence type="ECO:0000259" key="2">
    <source>
        <dbReference type="Pfam" id="PF07653"/>
    </source>
</evidence>
<sequence>MKPTGCRVVTAHRSEYPNPIAFDAGTLLQLGERYDGPEDWQDWYFCRTDAHPGGWVPLSILELLGDGSARALERYTARELDTRVNELLVASRHLNGWLWCLREASGESGWVPGQSLVVLAD</sequence>
<name>A0A1I3JRF2_9GAMM</name>
<proteinExistence type="predicted"/>
<dbReference type="STRING" id="289370.SAMN05216602_2014"/>
<dbReference type="RefSeq" id="WP_074882751.1">
    <property type="nucleotide sequence ID" value="NZ_FORC01000002.1"/>
</dbReference>
<dbReference type="OrthoDB" id="1030757at2"/>
<dbReference type="Proteomes" id="UP000183018">
    <property type="component" value="Unassembled WGS sequence"/>
</dbReference>
<dbReference type="SUPFAM" id="SSF50044">
    <property type="entry name" value="SH3-domain"/>
    <property type="match status" value="2"/>
</dbReference>
<dbReference type="InterPro" id="IPR014593">
    <property type="entry name" value="UCP034961_SH3_2"/>
</dbReference>
<organism evidence="3 4">
    <name type="scientific">Phytopseudomonas argentinensis</name>
    <dbReference type="NCBI Taxonomy" id="289370"/>
    <lineage>
        <taxon>Bacteria</taxon>
        <taxon>Pseudomonadati</taxon>
        <taxon>Pseudomonadota</taxon>
        <taxon>Gammaproteobacteria</taxon>
        <taxon>Pseudomonadales</taxon>
        <taxon>Pseudomonadaceae</taxon>
        <taxon>Phytopseudomonas</taxon>
    </lineage>
</organism>
<gene>
    <name evidence="3" type="ORF">SAMN05216602_2014</name>
</gene>
<dbReference type="EMBL" id="FORC01000002">
    <property type="protein sequence ID" value="SFI62831.1"/>
    <property type="molecule type" value="Genomic_DNA"/>
</dbReference>
<keyword evidence="1" id="KW-0728">SH3 domain</keyword>
<evidence type="ECO:0000313" key="3">
    <source>
        <dbReference type="EMBL" id="SFI62831.1"/>
    </source>
</evidence>
<evidence type="ECO:0000313" key="4">
    <source>
        <dbReference type="Proteomes" id="UP000183018"/>
    </source>
</evidence>